<reference evidence="2" key="1">
    <citation type="submission" date="2022-12" db="EMBL/GenBank/DDBJ databases">
        <title>Reference genome sequencing for broad-spectrum identification of bacterial and archaeal isolates by mass spectrometry.</title>
        <authorList>
            <person name="Sekiguchi Y."/>
            <person name="Tourlousse D.M."/>
        </authorList>
    </citation>
    <scope>NUCLEOTIDE SEQUENCE</scope>
    <source>
        <strain evidence="2">ASRB1</strain>
    </source>
</reference>
<comment type="caution">
    <text evidence="2">The sequence shown here is derived from an EMBL/GenBank/DDBJ whole genome shotgun (WGS) entry which is preliminary data.</text>
</comment>
<accession>A0A9W6L9L5</accession>
<gene>
    <name evidence="2" type="ORF">DAMNIGENAA_27880</name>
</gene>
<evidence type="ECO:0000313" key="3">
    <source>
        <dbReference type="Proteomes" id="UP001144372"/>
    </source>
</evidence>
<evidence type="ECO:0000256" key="1">
    <source>
        <dbReference type="SAM" id="Coils"/>
    </source>
</evidence>
<dbReference type="RefSeq" id="WP_281795077.1">
    <property type="nucleotide sequence ID" value="NZ_BSDR01000001.1"/>
</dbReference>
<keyword evidence="3" id="KW-1185">Reference proteome</keyword>
<feature type="coiled-coil region" evidence="1">
    <location>
        <begin position="122"/>
        <end position="149"/>
    </location>
</feature>
<sequence length="238" mass="28267">MDNDLITGLTRQVKDEVVENYLTERRIVGLQIEEIEQMAGEMRLRAERAGRRLSRLSFLMVHGEMRERLSRMLRIQENSFWSECMKREFSKGVRFIRVKALTDKGKFKKLVQESYCRLYRRMEKYRAAYEELVAECEAVNINIRAFQKNFDVLTLLAFLRSLDTQELERKHFLGENFTPEELGSLDQKLYIKPIAFESLEVPPPLELSPPERMELPLSELAAEIYRKHERNVKYLMTH</sequence>
<dbReference type="EMBL" id="BSDR01000001">
    <property type="protein sequence ID" value="GLI35355.1"/>
    <property type="molecule type" value="Genomic_DNA"/>
</dbReference>
<proteinExistence type="predicted"/>
<name>A0A9W6L9L5_9BACT</name>
<dbReference type="AlphaFoldDB" id="A0A9W6L9L5"/>
<keyword evidence="1" id="KW-0175">Coiled coil</keyword>
<evidence type="ECO:0000313" key="2">
    <source>
        <dbReference type="EMBL" id="GLI35355.1"/>
    </source>
</evidence>
<organism evidence="2 3">
    <name type="scientific">Desulforhabdus amnigena</name>
    <dbReference type="NCBI Taxonomy" id="40218"/>
    <lineage>
        <taxon>Bacteria</taxon>
        <taxon>Pseudomonadati</taxon>
        <taxon>Thermodesulfobacteriota</taxon>
        <taxon>Syntrophobacteria</taxon>
        <taxon>Syntrophobacterales</taxon>
        <taxon>Syntrophobacteraceae</taxon>
        <taxon>Desulforhabdus</taxon>
    </lineage>
</organism>
<dbReference type="Proteomes" id="UP001144372">
    <property type="component" value="Unassembled WGS sequence"/>
</dbReference>
<protein>
    <submittedName>
        <fullName evidence="2">Uncharacterized protein</fullName>
    </submittedName>
</protein>